<dbReference type="RefSeq" id="WP_139013336.1">
    <property type="nucleotide sequence ID" value="NZ_VBSN01000049.1"/>
</dbReference>
<dbReference type="PANTHER" id="PTHR43280:SF32">
    <property type="entry name" value="TRANSCRIPTIONAL REGULATORY PROTEIN"/>
    <property type="match status" value="1"/>
</dbReference>
<evidence type="ECO:0000256" key="1">
    <source>
        <dbReference type="ARBA" id="ARBA00023015"/>
    </source>
</evidence>
<evidence type="ECO:0000313" key="5">
    <source>
        <dbReference type="EMBL" id="KAA6438534.1"/>
    </source>
</evidence>
<feature type="domain" description="HTH araC/xylS-type" evidence="4">
    <location>
        <begin position="183"/>
        <end position="282"/>
    </location>
</feature>
<evidence type="ECO:0000256" key="3">
    <source>
        <dbReference type="ARBA" id="ARBA00023163"/>
    </source>
</evidence>
<name>A0A5M8QUM2_9BACT</name>
<accession>A0A5M8QUM2</accession>
<keyword evidence="1" id="KW-0805">Transcription regulation</keyword>
<dbReference type="Gene3D" id="1.10.10.60">
    <property type="entry name" value="Homeodomain-like"/>
    <property type="match status" value="1"/>
</dbReference>
<sequence>MRNKNLFPEKFSQNNQLPIRLVTPDFGHLSTETAAKLGLTHRLKYYFFLFVLDGHSQHTIDLDTIEIGKHELFFALPHQIQQYPATTHGSNYYKLRFDEECFSRLPKQFPFLLNPLNHQKISFSSAAAGRLTAIFEILLSLLSIADTDPELILAHVNSLLTEMNTAYFAADRKLGDDKIEKFIGFKVFVENNLTDHPSIRSIAEELAVSTDSLYQIVKHFSGLSPKEFITNRLILEARRRLYYNERTSVKELAFDLGFNDPDYFSRLFKKVTGKTIAGFFQDLS</sequence>
<gene>
    <name evidence="5" type="ORF">FEM33_17780</name>
</gene>
<dbReference type="Pfam" id="PF12833">
    <property type="entry name" value="HTH_18"/>
    <property type="match status" value="1"/>
</dbReference>
<protein>
    <submittedName>
        <fullName evidence="5">AraC family transcriptional regulator</fullName>
    </submittedName>
</protein>
<dbReference type="GO" id="GO:0003700">
    <property type="term" value="F:DNA-binding transcription factor activity"/>
    <property type="evidence" value="ECO:0007669"/>
    <property type="project" value="InterPro"/>
</dbReference>
<evidence type="ECO:0000256" key="2">
    <source>
        <dbReference type="ARBA" id="ARBA00023125"/>
    </source>
</evidence>
<dbReference type="OrthoDB" id="9793451at2"/>
<dbReference type="SUPFAM" id="SSF51215">
    <property type="entry name" value="Regulatory protein AraC"/>
    <property type="match status" value="1"/>
</dbReference>
<dbReference type="EMBL" id="VBSN01000049">
    <property type="protein sequence ID" value="KAA6438534.1"/>
    <property type="molecule type" value="Genomic_DNA"/>
</dbReference>
<dbReference type="Proteomes" id="UP000323994">
    <property type="component" value="Unassembled WGS sequence"/>
</dbReference>
<dbReference type="PANTHER" id="PTHR43280">
    <property type="entry name" value="ARAC-FAMILY TRANSCRIPTIONAL REGULATOR"/>
    <property type="match status" value="1"/>
</dbReference>
<reference evidence="5 6" key="1">
    <citation type="submission" date="2019-05" db="EMBL/GenBank/DDBJ databases">
        <authorList>
            <person name="Qu J.-H."/>
        </authorList>
    </citation>
    <scope>NUCLEOTIDE SEQUENCE [LARGE SCALE GENOMIC DNA]</scope>
    <source>
        <strain evidence="5 6">NS28</strain>
    </source>
</reference>
<dbReference type="SMART" id="SM00342">
    <property type="entry name" value="HTH_ARAC"/>
    <property type="match status" value="1"/>
</dbReference>
<keyword evidence="6" id="KW-1185">Reference proteome</keyword>
<evidence type="ECO:0000259" key="4">
    <source>
        <dbReference type="PROSITE" id="PS01124"/>
    </source>
</evidence>
<dbReference type="PROSITE" id="PS01124">
    <property type="entry name" value="HTH_ARAC_FAMILY_2"/>
    <property type="match status" value="1"/>
</dbReference>
<proteinExistence type="predicted"/>
<keyword evidence="2" id="KW-0238">DNA-binding</keyword>
<comment type="caution">
    <text evidence="5">The sequence shown here is derived from an EMBL/GenBank/DDBJ whole genome shotgun (WGS) entry which is preliminary data.</text>
</comment>
<evidence type="ECO:0000313" key="6">
    <source>
        <dbReference type="Proteomes" id="UP000323994"/>
    </source>
</evidence>
<organism evidence="5 6">
    <name type="scientific">Dyadobacter flavalbus</name>
    <dbReference type="NCBI Taxonomy" id="2579942"/>
    <lineage>
        <taxon>Bacteria</taxon>
        <taxon>Pseudomonadati</taxon>
        <taxon>Bacteroidota</taxon>
        <taxon>Cytophagia</taxon>
        <taxon>Cytophagales</taxon>
        <taxon>Spirosomataceae</taxon>
        <taxon>Dyadobacter</taxon>
    </lineage>
</organism>
<dbReference type="InterPro" id="IPR037923">
    <property type="entry name" value="HTH-like"/>
</dbReference>
<dbReference type="AlphaFoldDB" id="A0A5M8QUM2"/>
<dbReference type="InterPro" id="IPR009057">
    <property type="entry name" value="Homeodomain-like_sf"/>
</dbReference>
<dbReference type="SUPFAM" id="SSF46689">
    <property type="entry name" value="Homeodomain-like"/>
    <property type="match status" value="1"/>
</dbReference>
<dbReference type="InterPro" id="IPR018060">
    <property type="entry name" value="HTH_AraC"/>
</dbReference>
<keyword evidence="3" id="KW-0804">Transcription</keyword>
<dbReference type="GO" id="GO:0043565">
    <property type="term" value="F:sequence-specific DNA binding"/>
    <property type="evidence" value="ECO:0007669"/>
    <property type="project" value="InterPro"/>
</dbReference>